<feature type="domain" description="Prolamin-like" evidence="11">
    <location>
        <begin position="51"/>
        <end position="115"/>
    </location>
</feature>
<evidence type="ECO:0000256" key="7">
    <source>
        <dbReference type="ARBA" id="ARBA00034457"/>
    </source>
</evidence>
<sequence length="152" mass="16767">MDQLHFYKLLFSLLLLCSLPVIMCRELKSNPKPKSSPLFERMKLEGRSNTNCWNSLFELQSCTGEIVLFFLNGETYLGPGCCNAIRTIQHQCWPSMLGSVGIDQEESDVLLGYCDATDGDESGDSGSPPLPQSPPQIPTPIANTTSFHVVNP</sequence>
<evidence type="ECO:0000256" key="5">
    <source>
        <dbReference type="ARBA" id="ARBA00023279"/>
    </source>
</evidence>
<dbReference type="Pfam" id="PF05617">
    <property type="entry name" value="Prolamin_like"/>
    <property type="match status" value="1"/>
</dbReference>
<evidence type="ECO:0000256" key="2">
    <source>
        <dbReference type="ARBA" id="ARBA00004613"/>
    </source>
</evidence>
<keyword evidence="4 10" id="KW-0732">Signal</keyword>
<comment type="subcellular location">
    <subcellularLocation>
        <location evidence="1">Cytoplasmic vesicle</location>
    </subcellularLocation>
    <subcellularLocation>
        <location evidence="2">Secreted</location>
    </subcellularLocation>
</comment>
<dbReference type="EMBL" id="OX459125">
    <property type="protein sequence ID" value="CAI9116443.1"/>
    <property type="molecule type" value="Genomic_DNA"/>
</dbReference>
<dbReference type="PANTHER" id="PTHR35293:SF1">
    <property type="entry name" value="EGG CELL-SECRETED PROTEIN 1.5"/>
    <property type="match status" value="1"/>
</dbReference>
<dbReference type="GO" id="GO:0005576">
    <property type="term" value="C:extracellular region"/>
    <property type="evidence" value="ECO:0007669"/>
    <property type="project" value="UniProtKB-SubCell"/>
</dbReference>
<protein>
    <submittedName>
        <fullName evidence="12">OLC1v1017585C1</fullName>
    </submittedName>
</protein>
<feature type="compositionally biased region" description="Pro residues" evidence="9">
    <location>
        <begin position="128"/>
        <end position="138"/>
    </location>
</feature>
<feature type="signal peptide" evidence="10">
    <location>
        <begin position="1"/>
        <end position="24"/>
    </location>
</feature>
<evidence type="ECO:0000256" key="6">
    <source>
        <dbReference type="ARBA" id="ARBA00023329"/>
    </source>
</evidence>
<proteinExistence type="inferred from homology"/>
<comment type="function">
    <text evidence="7">Involved in the regulation of gamete interactions during the double fertilization and to prevent multiple-pollen tube attraction; mediates the redistribution of the gamete fusogen HAP2/GCS1 to the cell surface after secretion upon sperm arrival.</text>
</comment>
<dbReference type="AlphaFoldDB" id="A0AAV1E9R3"/>
<evidence type="ECO:0000256" key="3">
    <source>
        <dbReference type="ARBA" id="ARBA00022525"/>
    </source>
</evidence>
<evidence type="ECO:0000256" key="4">
    <source>
        <dbReference type="ARBA" id="ARBA00022729"/>
    </source>
</evidence>
<evidence type="ECO:0000256" key="10">
    <source>
        <dbReference type="SAM" id="SignalP"/>
    </source>
</evidence>
<dbReference type="PANTHER" id="PTHR35293">
    <property type="entry name" value="EGG CELL-SECRETED PROTEIN 1.5"/>
    <property type="match status" value="1"/>
</dbReference>
<evidence type="ECO:0000313" key="12">
    <source>
        <dbReference type="EMBL" id="CAI9116443.1"/>
    </source>
</evidence>
<dbReference type="Proteomes" id="UP001161247">
    <property type="component" value="Chromosome 8"/>
</dbReference>
<keyword evidence="5" id="KW-0278">Fertilization</keyword>
<evidence type="ECO:0000256" key="1">
    <source>
        <dbReference type="ARBA" id="ARBA00004541"/>
    </source>
</evidence>
<feature type="region of interest" description="Disordered" evidence="9">
    <location>
        <begin position="118"/>
        <end position="145"/>
    </location>
</feature>
<evidence type="ECO:0000256" key="9">
    <source>
        <dbReference type="SAM" id="MobiDB-lite"/>
    </source>
</evidence>
<dbReference type="InterPro" id="IPR044711">
    <property type="entry name" value="EC11-15"/>
</dbReference>
<keyword evidence="3" id="KW-0964">Secreted</keyword>
<evidence type="ECO:0000259" key="11">
    <source>
        <dbReference type="Pfam" id="PF05617"/>
    </source>
</evidence>
<name>A0AAV1E9R3_OLDCO</name>
<reference evidence="12" key="1">
    <citation type="submission" date="2023-03" db="EMBL/GenBank/DDBJ databases">
        <authorList>
            <person name="Julca I."/>
        </authorList>
    </citation>
    <scope>NUCLEOTIDE SEQUENCE</scope>
</reference>
<organism evidence="12 13">
    <name type="scientific">Oldenlandia corymbosa var. corymbosa</name>
    <dbReference type="NCBI Taxonomy" id="529605"/>
    <lineage>
        <taxon>Eukaryota</taxon>
        <taxon>Viridiplantae</taxon>
        <taxon>Streptophyta</taxon>
        <taxon>Embryophyta</taxon>
        <taxon>Tracheophyta</taxon>
        <taxon>Spermatophyta</taxon>
        <taxon>Magnoliopsida</taxon>
        <taxon>eudicotyledons</taxon>
        <taxon>Gunneridae</taxon>
        <taxon>Pentapetalae</taxon>
        <taxon>asterids</taxon>
        <taxon>lamiids</taxon>
        <taxon>Gentianales</taxon>
        <taxon>Rubiaceae</taxon>
        <taxon>Rubioideae</taxon>
        <taxon>Spermacoceae</taxon>
        <taxon>Hedyotis-Oldenlandia complex</taxon>
        <taxon>Oldenlandia</taxon>
    </lineage>
</organism>
<evidence type="ECO:0000256" key="8">
    <source>
        <dbReference type="ARBA" id="ARBA00034484"/>
    </source>
</evidence>
<dbReference type="GO" id="GO:0009567">
    <property type="term" value="P:double fertilization forming a zygote and endosperm"/>
    <property type="evidence" value="ECO:0007669"/>
    <property type="project" value="InterPro"/>
</dbReference>
<comment type="similarity">
    <text evidence="8">Belongs to the plant egg cell-secreted peptide family.</text>
</comment>
<gene>
    <name evidence="12" type="ORF">OLC1_LOCUS22735</name>
</gene>
<keyword evidence="13" id="KW-1185">Reference proteome</keyword>
<evidence type="ECO:0000313" key="13">
    <source>
        <dbReference type="Proteomes" id="UP001161247"/>
    </source>
</evidence>
<dbReference type="InterPro" id="IPR008502">
    <property type="entry name" value="Prolamin-like"/>
</dbReference>
<feature type="chain" id="PRO_5043729359" evidence="10">
    <location>
        <begin position="25"/>
        <end position="152"/>
    </location>
</feature>
<accession>A0AAV1E9R3</accession>
<dbReference type="GO" id="GO:2000008">
    <property type="term" value="P:regulation of protein localization to cell surface"/>
    <property type="evidence" value="ECO:0007669"/>
    <property type="project" value="UniProtKB-ARBA"/>
</dbReference>
<keyword evidence="6" id="KW-0968">Cytoplasmic vesicle</keyword>
<dbReference type="GO" id="GO:0031410">
    <property type="term" value="C:cytoplasmic vesicle"/>
    <property type="evidence" value="ECO:0007669"/>
    <property type="project" value="UniProtKB-SubCell"/>
</dbReference>
<dbReference type="GO" id="GO:0080155">
    <property type="term" value="P:regulation of double fertilization forming a zygote and endosperm"/>
    <property type="evidence" value="ECO:0007669"/>
    <property type="project" value="UniProtKB-ARBA"/>
</dbReference>